<comment type="caution">
    <text evidence="3">The sequence shown here is derived from an EMBL/GenBank/DDBJ whole genome shotgun (WGS) entry which is preliminary data.</text>
</comment>
<keyword evidence="1" id="KW-0378">Hydrolase</keyword>
<accession>A0A846MUU8</accession>
<dbReference type="Gene3D" id="3.40.50.1820">
    <property type="entry name" value="alpha/beta hydrolase"/>
    <property type="match status" value="1"/>
</dbReference>
<dbReference type="InterPro" id="IPR029058">
    <property type="entry name" value="AB_hydrolase_fold"/>
</dbReference>
<evidence type="ECO:0000313" key="4">
    <source>
        <dbReference type="Proteomes" id="UP000570514"/>
    </source>
</evidence>
<keyword evidence="4" id="KW-1185">Reference proteome</keyword>
<evidence type="ECO:0000256" key="1">
    <source>
        <dbReference type="ARBA" id="ARBA00022801"/>
    </source>
</evidence>
<dbReference type="GO" id="GO:0016787">
    <property type="term" value="F:hydrolase activity"/>
    <property type="evidence" value="ECO:0007669"/>
    <property type="project" value="UniProtKB-KW"/>
</dbReference>
<evidence type="ECO:0000313" key="3">
    <source>
        <dbReference type="EMBL" id="NIK86850.1"/>
    </source>
</evidence>
<sequence>MADPFTFARDGGETIAYRRIAGRGPGILWLGGFHSDMSGSKAQALSDWAEKNDRAFLRFDYFGHGESSGDFAAGTISRWRDDALAVLDELTEGPQMLVGSSMGGWISTLLAHARPERVAGMLLIAPAPDFTEDLIWSRMPPEVQAVVQEKGVWNYAEGGYPITRTLLEDGRNNLVLNKILRAKWPVRILHGTADTDVPWQQGFKLVDQIEGDVTFTLVKGADHRISSPTNLKLIEITLEALLKEMDAC</sequence>
<dbReference type="EMBL" id="JAASRM010000001">
    <property type="protein sequence ID" value="NIK86850.1"/>
    <property type="molecule type" value="Genomic_DNA"/>
</dbReference>
<reference evidence="3 4" key="1">
    <citation type="submission" date="2020-03" db="EMBL/GenBank/DDBJ databases">
        <title>Genomic Encyclopedia of Type Strains, Phase IV (KMG-IV): sequencing the most valuable type-strain genomes for metagenomic binning, comparative biology and taxonomic classification.</title>
        <authorList>
            <person name="Goeker M."/>
        </authorList>
    </citation>
    <scope>NUCLEOTIDE SEQUENCE [LARGE SCALE GENOMIC DNA]</scope>
    <source>
        <strain evidence="3 4">DSM 19867</strain>
    </source>
</reference>
<dbReference type="AlphaFoldDB" id="A0A846MUU8"/>
<dbReference type="InterPro" id="IPR052382">
    <property type="entry name" value="ABHD10_acyl-thioesterase"/>
</dbReference>
<dbReference type="InterPro" id="IPR022742">
    <property type="entry name" value="Hydrolase_4"/>
</dbReference>
<dbReference type="Proteomes" id="UP000570514">
    <property type="component" value="Unassembled WGS sequence"/>
</dbReference>
<organism evidence="3 4">
    <name type="scientific">Rhizomicrobium palustre</name>
    <dbReference type="NCBI Taxonomy" id="189966"/>
    <lineage>
        <taxon>Bacteria</taxon>
        <taxon>Pseudomonadati</taxon>
        <taxon>Pseudomonadota</taxon>
        <taxon>Alphaproteobacteria</taxon>
        <taxon>Micropepsales</taxon>
        <taxon>Micropepsaceae</taxon>
        <taxon>Rhizomicrobium</taxon>
    </lineage>
</organism>
<name>A0A846MUU8_9PROT</name>
<dbReference type="PANTHER" id="PTHR16138:SF7">
    <property type="entry name" value="PALMITOYL-PROTEIN THIOESTERASE ABHD10, MITOCHONDRIAL"/>
    <property type="match status" value="1"/>
</dbReference>
<proteinExistence type="predicted"/>
<evidence type="ECO:0000259" key="2">
    <source>
        <dbReference type="Pfam" id="PF12146"/>
    </source>
</evidence>
<protein>
    <recommendedName>
        <fullName evidence="2">Serine aminopeptidase S33 domain-containing protein</fullName>
    </recommendedName>
</protein>
<dbReference type="Pfam" id="PF12146">
    <property type="entry name" value="Hydrolase_4"/>
    <property type="match status" value="1"/>
</dbReference>
<gene>
    <name evidence="3" type="ORF">FHS83_000168</name>
</gene>
<dbReference type="SUPFAM" id="SSF53474">
    <property type="entry name" value="alpha/beta-Hydrolases"/>
    <property type="match status" value="1"/>
</dbReference>
<dbReference type="RefSeq" id="WP_167079922.1">
    <property type="nucleotide sequence ID" value="NZ_BAAADC010000001.1"/>
</dbReference>
<feature type="domain" description="Serine aminopeptidase S33" evidence="2">
    <location>
        <begin position="41"/>
        <end position="139"/>
    </location>
</feature>
<dbReference type="PANTHER" id="PTHR16138">
    <property type="entry name" value="MYCOPHENOLIC ACID ACYL-GLUCURONIDE ESTERASE, MITOCHONDRIAL"/>
    <property type="match status" value="1"/>
</dbReference>